<name>A0A2I4ECP8_JUGRE</name>
<proteinExistence type="predicted"/>
<dbReference type="STRING" id="51240.A0A2I4ECP8"/>
<dbReference type="RefSeq" id="XP_018817166.1">
    <property type="nucleotide sequence ID" value="XM_018961621.2"/>
</dbReference>
<feature type="region of interest" description="Disordered" evidence="1">
    <location>
        <begin position="204"/>
        <end position="232"/>
    </location>
</feature>
<dbReference type="OrthoDB" id="780613at2759"/>
<evidence type="ECO:0000313" key="2">
    <source>
        <dbReference type="Proteomes" id="UP000235220"/>
    </source>
</evidence>
<dbReference type="KEGG" id="jre:108988375"/>
<feature type="compositionally biased region" description="Polar residues" evidence="1">
    <location>
        <begin position="222"/>
        <end position="231"/>
    </location>
</feature>
<evidence type="ECO:0000256" key="1">
    <source>
        <dbReference type="SAM" id="MobiDB-lite"/>
    </source>
</evidence>
<organism evidence="2 3">
    <name type="scientific">Juglans regia</name>
    <name type="common">English walnut</name>
    <dbReference type="NCBI Taxonomy" id="51240"/>
    <lineage>
        <taxon>Eukaryota</taxon>
        <taxon>Viridiplantae</taxon>
        <taxon>Streptophyta</taxon>
        <taxon>Embryophyta</taxon>
        <taxon>Tracheophyta</taxon>
        <taxon>Spermatophyta</taxon>
        <taxon>Magnoliopsida</taxon>
        <taxon>eudicotyledons</taxon>
        <taxon>Gunneridae</taxon>
        <taxon>Pentapetalae</taxon>
        <taxon>rosids</taxon>
        <taxon>fabids</taxon>
        <taxon>Fagales</taxon>
        <taxon>Juglandaceae</taxon>
        <taxon>Juglans</taxon>
    </lineage>
</organism>
<dbReference type="GeneID" id="108988375"/>
<evidence type="ECO:0000313" key="3">
    <source>
        <dbReference type="RefSeq" id="XP_018817166.1"/>
    </source>
</evidence>
<feature type="compositionally biased region" description="Basic and acidic residues" evidence="1">
    <location>
        <begin position="87"/>
        <end position="102"/>
    </location>
</feature>
<feature type="region of interest" description="Disordered" evidence="1">
    <location>
        <begin position="61"/>
        <end position="129"/>
    </location>
</feature>
<dbReference type="Proteomes" id="UP000235220">
    <property type="component" value="Chromosome 3"/>
</dbReference>
<dbReference type="FunCoup" id="A0A2I4ECP8">
    <property type="interactions" value="436"/>
</dbReference>
<dbReference type="PANTHER" id="PTHR37234">
    <property type="entry name" value="OS03G0319200 PROTEIN"/>
    <property type="match status" value="1"/>
</dbReference>
<dbReference type="Gramene" id="Jr03_19620_p1">
    <property type="protein sequence ID" value="cds.Jr03_19620_p1"/>
    <property type="gene ID" value="Jr03_19620"/>
</dbReference>
<feature type="compositionally biased region" description="Polar residues" evidence="1">
    <location>
        <begin position="204"/>
        <end position="213"/>
    </location>
</feature>
<gene>
    <name evidence="3" type="primary">LOC108988375</name>
</gene>
<feature type="compositionally biased region" description="Low complexity" evidence="1">
    <location>
        <begin position="61"/>
        <end position="71"/>
    </location>
</feature>
<accession>A0A2I4ECP8</accession>
<keyword evidence="2" id="KW-1185">Reference proteome</keyword>
<dbReference type="PANTHER" id="PTHR37234:SF1">
    <property type="entry name" value="OS03G0319200 PROTEIN"/>
    <property type="match status" value="1"/>
</dbReference>
<protein>
    <submittedName>
        <fullName evidence="3">Uncharacterized protein LOC108988375 isoform X1</fullName>
    </submittedName>
</protein>
<reference evidence="3" key="1">
    <citation type="submission" date="2025-08" db="UniProtKB">
        <authorList>
            <consortium name="RefSeq"/>
        </authorList>
    </citation>
    <scope>IDENTIFICATION</scope>
    <source>
        <tissue evidence="3">Leaves</tissue>
    </source>
</reference>
<sequence>MKKPDQTRLSSSSYRENIAPETLHSKSIGCMSGIVNLVSKYHNRRKFLTFGKKQEKINAISSPAKPKPASSVSTTQASPSVVLQEQSAKEGEDAAVDLRKLSSDMQRSPTLPAEMRRSKSSNSSQHFRNPPALMARLMGLEGMPESAAEKRRKLLGALEKCNEDLNALRKIIESVQFSERLKSTDAGQHVDGETNRLKRCSEFNNGEQQQPSPVSVLDEFTPSPSSTTGQYCHSGRHANAGSRLVLQQHQKQLRKKPGDQEETTKIYFNDRMINITTETVVVERKVSDNVVGSIISSIWNSKAMIESVEEVCRDIDWGKRREIGRIGLALQDHICRDLIEEMVGEMQQGCCCMLQYALPLEACKRRLCF</sequence>
<feature type="compositionally biased region" description="Polar residues" evidence="1">
    <location>
        <begin position="72"/>
        <end position="86"/>
    </location>
</feature>
<dbReference type="AlphaFoldDB" id="A0A2I4ECP8"/>